<sequence>ECERASLSIIDGYKHDGNAVRKDMSMDTSEARFCGSQLYYTEEGMKSYLSSGNRLLVRLNTKDRPSSSVIGQRVGFKLIWTAVEGLFDELNPSTALSSSEQHRRTHQFDTCTQFTCQGGQICVEQ</sequence>
<name>A0A2G9TMW9_TELCI</name>
<protein>
    <recommendedName>
        <fullName evidence="3">CUB domain-containing protein</fullName>
    </recommendedName>
</protein>
<dbReference type="Proteomes" id="UP000230423">
    <property type="component" value="Unassembled WGS sequence"/>
</dbReference>
<proteinExistence type="predicted"/>
<reference evidence="1 2" key="1">
    <citation type="submission" date="2015-09" db="EMBL/GenBank/DDBJ databases">
        <title>Draft genome of the parasitic nematode Teladorsagia circumcincta isolate WARC Sus (inbred).</title>
        <authorList>
            <person name="Mitreva M."/>
        </authorList>
    </citation>
    <scope>NUCLEOTIDE SEQUENCE [LARGE SCALE GENOMIC DNA]</scope>
    <source>
        <strain evidence="1 2">S</strain>
    </source>
</reference>
<evidence type="ECO:0000313" key="2">
    <source>
        <dbReference type="Proteomes" id="UP000230423"/>
    </source>
</evidence>
<organism evidence="1 2">
    <name type="scientific">Teladorsagia circumcincta</name>
    <name type="common">Brown stomach worm</name>
    <name type="synonym">Ostertagia circumcincta</name>
    <dbReference type="NCBI Taxonomy" id="45464"/>
    <lineage>
        <taxon>Eukaryota</taxon>
        <taxon>Metazoa</taxon>
        <taxon>Ecdysozoa</taxon>
        <taxon>Nematoda</taxon>
        <taxon>Chromadorea</taxon>
        <taxon>Rhabditida</taxon>
        <taxon>Rhabditina</taxon>
        <taxon>Rhabditomorpha</taxon>
        <taxon>Strongyloidea</taxon>
        <taxon>Trichostrongylidae</taxon>
        <taxon>Teladorsagia</taxon>
    </lineage>
</organism>
<feature type="non-terminal residue" evidence="1">
    <location>
        <position position="125"/>
    </location>
</feature>
<dbReference type="EMBL" id="KZ359718">
    <property type="protein sequence ID" value="PIO58822.1"/>
    <property type="molecule type" value="Genomic_DNA"/>
</dbReference>
<dbReference type="Gene3D" id="2.60.120.290">
    <property type="entry name" value="Spermadhesin, CUB domain"/>
    <property type="match status" value="1"/>
</dbReference>
<evidence type="ECO:0008006" key="3">
    <source>
        <dbReference type="Google" id="ProtNLM"/>
    </source>
</evidence>
<dbReference type="OrthoDB" id="10020456at2759"/>
<feature type="non-terminal residue" evidence="1">
    <location>
        <position position="1"/>
    </location>
</feature>
<dbReference type="InterPro" id="IPR035914">
    <property type="entry name" value="Sperma_CUB_dom_sf"/>
</dbReference>
<accession>A0A2G9TMW9</accession>
<evidence type="ECO:0000313" key="1">
    <source>
        <dbReference type="EMBL" id="PIO58822.1"/>
    </source>
</evidence>
<gene>
    <name evidence="1" type="ORF">TELCIR_19733</name>
</gene>
<keyword evidence="2" id="KW-1185">Reference proteome</keyword>
<dbReference type="SUPFAM" id="SSF49854">
    <property type="entry name" value="Spermadhesin, CUB domain"/>
    <property type="match status" value="1"/>
</dbReference>
<dbReference type="AlphaFoldDB" id="A0A2G9TMW9"/>